<proteinExistence type="predicted"/>
<dbReference type="Proteomes" id="UP000887564">
    <property type="component" value="Unplaced"/>
</dbReference>
<dbReference type="InterPro" id="IPR000949">
    <property type="entry name" value="ELM2_dom"/>
</dbReference>
<evidence type="ECO:0000259" key="2">
    <source>
        <dbReference type="PROSITE" id="PS51156"/>
    </source>
</evidence>
<evidence type="ECO:0000256" key="1">
    <source>
        <dbReference type="ARBA" id="ARBA00023242"/>
    </source>
</evidence>
<dbReference type="PROSITE" id="PS51156">
    <property type="entry name" value="ELM2"/>
    <property type="match status" value="1"/>
</dbReference>
<name>A0A914SAJ6_PAREQ</name>
<reference evidence="4" key="1">
    <citation type="submission" date="2022-11" db="UniProtKB">
        <authorList>
            <consortium name="WormBaseParasite"/>
        </authorList>
    </citation>
    <scope>IDENTIFICATION</scope>
</reference>
<keyword evidence="3" id="KW-1185">Reference proteome</keyword>
<accession>A0A914SAJ6</accession>
<dbReference type="Gene3D" id="4.10.1240.50">
    <property type="match status" value="1"/>
</dbReference>
<feature type="domain" description="ELM2" evidence="2">
    <location>
        <begin position="17"/>
        <end position="88"/>
    </location>
</feature>
<organism evidence="3 4">
    <name type="scientific">Parascaris equorum</name>
    <name type="common">Equine roundworm</name>
    <dbReference type="NCBI Taxonomy" id="6256"/>
    <lineage>
        <taxon>Eukaryota</taxon>
        <taxon>Metazoa</taxon>
        <taxon>Ecdysozoa</taxon>
        <taxon>Nematoda</taxon>
        <taxon>Chromadorea</taxon>
        <taxon>Rhabditida</taxon>
        <taxon>Spirurina</taxon>
        <taxon>Ascaridomorpha</taxon>
        <taxon>Ascaridoidea</taxon>
        <taxon>Ascarididae</taxon>
        <taxon>Parascaris</taxon>
    </lineage>
</organism>
<dbReference type="WBParaSite" id="PEQ_0001436101-mRNA-1">
    <property type="protein sequence ID" value="PEQ_0001436101-mRNA-1"/>
    <property type="gene ID" value="PEQ_0001436101"/>
</dbReference>
<dbReference type="AlphaFoldDB" id="A0A914SAJ6"/>
<evidence type="ECO:0000313" key="3">
    <source>
        <dbReference type="Proteomes" id="UP000887564"/>
    </source>
</evidence>
<keyword evidence="1" id="KW-0539">Nucleus</keyword>
<sequence length="88" mass="10053">MIMVAVYSAAFRLPTNLEIRQGEQYQCSVESLEEWGERYESRTVSQSPDRDICVWCSPDEDANSAEIDAYLSMAHRVHEAEADEVSYS</sequence>
<evidence type="ECO:0000313" key="4">
    <source>
        <dbReference type="WBParaSite" id="PEQ_0001436101-mRNA-1"/>
    </source>
</evidence>
<protein>
    <submittedName>
        <fullName evidence="4">ELM2 domain-containing protein</fullName>
    </submittedName>
</protein>